<keyword evidence="7" id="KW-1185">Reference proteome</keyword>
<dbReference type="InterPro" id="IPR036388">
    <property type="entry name" value="WH-like_DNA-bd_sf"/>
</dbReference>
<accession>A0ABY2QMQ2</accession>
<evidence type="ECO:0000256" key="4">
    <source>
        <dbReference type="ARBA" id="ARBA00022490"/>
    </source>
</evidence>
<comment type="similarity">
    <text evidence="2">Belongs to the RecX family.</text>
</comment>
<protein>
    <recommendedName>
        <fullName evidence="3">Regulatory protein RecX</fullName>
    </recommendedName>
</protein>
<dbReference type="RefSeq" id="WP_136450530.1">
    <property type="nucleotide sequence ID" value="NZ_SSTI01000001.1"/>
</dbReference>
<keyword evidence="4" id="KW-0963">Cytoplasm</keyword>
<feature type="domain" description="RecX second three-helical" evidence="5">
    <location>
        <begin position="69"/>
        <end position="106"/>
    </location>
</feature>
<comment type="caution">
    <text evidence="6">The sequence shown here is derived from an EMBL/GenBank/DDBJ whole genome shotgun (WGS) entry which is preliminary data.</text>
</comment>
<evidence type="ECO:0000256" key="2">
    <source>
        <dbReference type="ARBA" id="ARBA00009695"/>
    </source>
</evidence>
<comment type="subcellular location">
    <subcellularLocation>
        <location evidence="1">Cytoplasm</location>
    </subcellularLocation>
</comment>
<organism evidence="6 7">
    <name type="scientific">Sphingomonas olei</name>
    <dbReference type="NCBI Taxonomy" id="1886787"/>
    <lineage>
        <taxon>Bacteria</taxon>
        <taxon>Pseudomonadati</taxon>
        <taxon>Pseudomonadota</taxon>
        <taxon>Alphaproteobacteria</taxon>
        <taxon>Sphingomonadales</taxon>
        <taxon>Sphingomonadaceae</taxon>
        <taxon>Sphingomonas</taxon>
    </lineage>
</organism>
<gene>
    <name evidence="6" type="ORF">E5988_01825</name>
</gene>
<dbReference type="Pfam" id="PF02631">
    <property type="entry name" value="RecX_HTH2"/>
    <property type="match status" value="1"/>
</dbReference>
<dbReference type="InterPro" id="IPR053924">
    <property type="entry name" value="RecX_HTH_2nd"/>
</dbReference>
<evidence type="ECO:0000313" key="7">
    <source>
        <dbReference type="Proteomes" id="UP000308038"/>
    </source>
</evidence>
<evidence type="ECO:0000259" key="5">
    <source>
        <dbReference type="Pfam" id="PF02631"/>
    </source>
</evidence>
<dbReference type="EMBL" id="SSTI01000001">
    <property type="protein sequence ID" value="THG42215.1"/>
    <property type="molecule type" value="Genomic_DNA"/>
</dbReference>
<proteinExistence type="inferred from homology"/>
<reference evidence="6 7" key="1">
    <citation type="submission" date="2019-04" db="EMBL/GenBank/DDBJ databases">
        <title>Microbes associate with the intestines of laboratory mice.</title>
        <authorList>
            <person name="Navarre W."/>
            <person name="Wong E."/>
            <person name="Huang K.C."/>
            <person name="Tropini C."/>
            <person name="Ng K."/>
            <person name="Yu B."/>
        </authorList>
    </citation>
    <scope>NUCLEOTIDE SEQUENCE [LARGE SCALE GENOMIC DNA]</scope>
    <source>
        <strain evidence="6 7">NM83_B4-11</strain>
    </source>
</reference>
<evidence type="ECO:0000313" key="6">
    <source>
        <dbReference type="EMBL" id="THG42215.1"/>
    </source>
</evidence>
<name>A0ABY2QMQ2_9SPHN</name>
<sequence>MTNSRRTPPPLDRRALEDLALRYVARFATTRGKLAEYLARKVRERGWDGPAAADPAAIADRMAELGYIDDRAFAEARARSLARRGYGAGRVGQALKAARIAGEDLAELVEQSGEQALESALAFARRRRIGPFASAPADERGRQRHMAAMLRAGHSFTLARQIVAAAPGDIPEA</sequence>
<dbReference type="Proteomes" id="UP000308038">
    <property type="component" value="Unassembled WGS sequence"/>
</dbReference>
<evidence type="ECO:0000256" key="3">
    <source>
        <dbReference type="ARBA" id="ARBA00018111"/>
    </source>
</evidence>
<dbReference type="Gene3D" id="1.10.10.10">
    <property type="entry name" value="Winged helix-like DNA-binding domain superfamily/Winged helix DNA-binding domain"/>
    <property type="match status" value="1"/>
</dbReference>
<evidence type="ECO:0000256" key="1">
    <source>
        <dbReference type="ARBA" id="ARBA00004496"/>
    </source>
</evidence>